<name>A0AA37MJN6_9BURK</name>
<dbReference type="Proteomes" id="UP001055111">
    <property type="component" value="Unassembled WGS sequence"/>
</dbReference>
<evidence type="ECO:0000256" key="1">
    <source>
        <dbReference type="SAM" id="MobiDB-lite"/>
    </source>
</evidence>
<protein>
    <recommendedName>
        <fullName evidence="4">Rubredoxin</fullName>
    </recommendedName>
</protein>
<comment type="caution">
    <text evidence="2">The sequence shown here is derived from an EMBL/GenBank/DDBJ whole genome shotgun (WGS) entry which is preliminary data.</text>
</comment>
<proteinExistence type="predicted"/>
<accession>A0AA37MJN6</accession>
<sequence length="144" mass="16100">MAKLRVTAGLNELLSLVTFFAAAKKVTAAPHRGSANRPPRIRDPANQNQRCRKQCILSAGKAIPEPSSARLFRFARSSKRGIKMYKKGVVIEIQFPPGRLNDAAGDPYWIDLTLDEARRLHAQLSRRFEGDARANQPLDTFTIE</sequence>
<dbReference type="EMBL" id="BPUS01000028">
    <property type="protein sequence ID" value="GJH29863.1"/>
    <property type="molecule type" value="Genomic_DNA"/>
</dbReference>
<reference evidence="2" key="1">
    <citation type="submission" date="2022-09" db="EMBL/GenBank/DDBJ databases">
        <title>Isolation and characterization of 3-chlorobenzoate degrading bacteria from soils in Shizuoka.</title>
        <authorList>
            <person name="Ifat A."/>
            <person name="Ogawa N."/>
            <person name="Kimbara K."/>
            <person name="Moriuchi R."/>
            <person name="Dohra H."/>
            <person name="Shintani M."/>
        </authorList>
    </citation>
    <scope>NUCLEOTIDE SEQUENCE</scope>
    <source>
        <strain evidence="2">19CS4-2</strain>
    </source>
</reference>
<organism evidence="2 3">
    <name type="scientific">Caballeronia novacaledonica</name>
    <dbReference type="NCBI Taxonomy" id="1544861"/>
    <lineage>
        <taxon>Bacteria</taxon>
        <taxon>Pseudomonadati</taxon>
        <taxon>Pseudomonadota</taxon>
        <taxon>Betaproteobacteria</taxon>
        <taxon>Burkholderiales</taxon>
        <taxon>Burkholderiaceae</taxon>
        <taxon>Caballeronia</taxon>
    </lineage>
</organism>
<evidence type="ECO:0000313" key="2">
    <source>
        <dbReference type="EMBL" id="GJH29863.1"/>
    </source>
</evidence>
<evidence type="ECO:0000313" key="3">
    <source>
        <dbReference type="Proteomes" id="UP001055111"/>
    </source>
</evidence>
<feature type="region of interest" description="Disordered" evidence="1">
    <location>
        <begin position="28"/>
        <end position="49"/>
    </location>
</feature>
<evidence type="ECO:0008006" key="4">
    <source>
        <dbReference type="Google" id="ProtNLM"/>
    </source>
</evidence>
<dbReference type="AlphaFoldDB" id="A0AA37MJN6"/>
<gene>
    <name evidence="2" type="ORF">CBA19CS42_35125</name>
</gene>